<dbReference type="PROSITE" id="PS50088">
    <property type="entry name" value="ANK_REPEAT"/>
    <property type="match status" value="2"/>
</dbReference>
<dbReference type="Pfam" id="PF12796">
    <property type="entry name" value="Ank_2"/>
    <property type="match status" value="1"/>
</dbReference>
<dbReference type="SMART" id="SM00248">
    <property type="entry name" value="ANK"/>
    <property type="match status" value="4"/>
</dbReference>
<protein>
    <submittedName>
        <fullName evidence="4">Histone lysine</fullName>
    </submittedName>
</protein>
<dbReference type="RefSeq" id="XP_028868713.1">
    <property type="nucleotide sequence ID" value="XM_029012880.1"/>
</dbReference>
<proteinExistence type="predicted"/>
<organism evidence="4 5">
    <name type="scientific">Babesia ovata</name>
    <dbReference type="NCBI Taxonomy" id="189622"/>
    <lineage>
        <taxon>Eukaryota</taxon>
        <taxon>Sar</taxon>
        <taxon>Alveolata</taxon>
        <taxon>Apicomplexa</taxon>
        <taxon>Aconoidasida</taxon>
        <taxon>Piroplasmida</taxon>
        <taxon>Babesiidae</taxon>
        <taxon>Babesia</taxon>
    </lineage>
</organism>
<dbReference type="OrthoDB" id="430364at2759"/>
<feature type="repeat" description="ANK" evidence="3">
    <location>
        <begin position="904"/>
        <end position="936"/>
    </location>
</feature>
<dbReference type="SUPFAM" id="SSF48403">
    <property type="entry name" value="Ankyrin repeat"/>
    <property type="match status" value="1"/>
</dbReference>
<dbReference type="Gene3D" id="6.10.140.2220">
    <property type="match status" value="1"/>
</dbReference>
<dbReference type="InterPro" id="IPR036770">
    <property type="entry name" value="Ankyrin_rpt-contain_sf"/>
</dbReference>
<dbReference type="EMBL" id="BDSA01000005">
    <property type="protein sequence ID" value="GBE62470.1"/>
    <property type="molecule type" value="Genomic_DNA"/>
</dbReference>
<dbReference type="AlphaFoldDB" id="A0A2H6KHK5"/>
<evidence type="ECO:0000256" key="3">
    <source>
        <dbReference type="PROSITE-ProRule" id="PRU00023"/>
    </source>
</evidence>
<sequence>MVAAKQGNSCPTGVIVEGVLRDFADRKLSEEGGCTIESLQKRHAEAFKIAVEDERLYKIFASCFMERRMWREALTDLHTRLYLLDKESKEYEVTMDMIRVAQHNWLAEVMPIPVAFKELLFVRDLEEKWSTWMSQVGYTEQLTNVTNAENAVEYRSNTLVTRVNLRPGSLLMRKRPFAAAPWCIDTADWQPSTDTDARRVSCFHCLSAMRRVTDPDYESMTFVSCPLKPFECLKVFCSEDCFLHNGAVHAAECEHLLKLKSFATTALNETFVILTARTLIRCGLCMGKRDSEPSPPTSGAPADARGNVLQQILSLKVDYSTLEQRYRHILDQMQTFADFLLKEMGVQFCLYLTHRELVHMMVVLWTKSLSLKPDIYTDDENVIFGGIVFDANMMCFQQSRFPTLVAHLDGVGRVSIRSIYAMEPGTKLFINTALDKYVPPFIQDSEFWSAGLLLSEAVEKSPFIKSPDISAVRCGQCVRGFCHIEDVKNAVDGQMDERSPKEYTWACGNRCATNDDDLNQIENRAESIVMRAHRLYVAGQHLVVRKLLDNFVWRWSGALHPKHYLMYNAHVLLAGIKMNKAGSNSLEAVRHLTVATIMAEEMLPLVCHEKAHLYSRLADLMAQLVTTARVNRKEDILLKQMTLEAAYTALWNWTVIAGAESREALIHMQKCRNIAFQMNVHVSKLCNNFVIHVPGKYMEVFKQVTGNCVLPPVLRFSATGDLSEATTDHVATIAFMAAQSEILNEEVLEMLMSIASYGILHLGTGLSVLGIAASNGSVEMVKAITEAIHTRIDKAYDFISKNGSTNSVESTIANLLLTLAGGNELGVTPLIAMVSVPTANDPQTLKNEIIICRLIVECAEKCDDIIERHKGVVTVQLRSLRWLMESKCTVKSLVLDARTHNFLQGQTLLHYAAARGKRNLVQYLARLSGNVNQMNLEGATPLHLAAVGAHTEVCETLLSFGAKQNVSMNTGELPIHLAVHALHEETVKLLQEQHAKNNGNVDTASAAASLGRRRKRGPSIWHALVSGIYRPEASVEMAGDITLDVMVSRLAKAARIAQFLAEHTPPQEMYVWSDMTPSQLLLQKWEEYAEGNSHLFDTNADAHKLHQVNIDVDQQDLLPCSIYNEDTDTIFVAERAMQFLAQLLKRVEEGSVDAANHQTDNGVPPNRVN</sequence>
<evidence type="ECO:0000256" key="1">
    <source>
        <dbReference type="ARBA" id="ARBA00022737"/>
    </source>
</evidence>
<dbReference type="Gene3D" id="2.170.270.10">
    <property type="entry name" value="SET domain"/>
    <property type="match status" value="1"/>
</dbReference>
<dbReference type="PANTHER" id="PTHR24198">
    <property type="entry name" value="ANKYRIN REPEAT AND PROTEIN KINASE DOMAIN-CONTAINING PROTEIN"/>
    <property type="match status" value="1"/>
</dbReference>
<dbReference type="VEuPathDB" id="PiroplasmaDB:BOVATA_039630"/>
<name>A0A2H6KHK5_9APIC</name>
<dbReference type="Gene3D" id="1.25.40.20">
    <property type="entry name" value="Ankyrin repeat-containing domain"/>
    <property type="match status" value="1"/>
</dbReference>
<gene>
    <name evidence="4" type="ORF">BOVATA_039630</name>
</gene>
<dbReference type="InterPro" id="IPR002110">
    <property type="entry name" value="Ankyrin_rpt"/>
</dbReference>
<comment type="caution">
    <text evidence="4">The sequence shown here is derived from an EMBL/GenBank/DDBJ whole genome shotgun (WGS) entry which is preliminary data.</text>
</comment>
<keyword evidence="2 3" id="KW-0040">ANK repeat</keyword>
<evidence type="ECO:0000313" key="5">
    <source>
        <dbReference type="Proteomes" id="UP000236319"/>
    </source>
</evidence>
<keyword evidence="1" id="KW-0677">Repeat</keyword>
<reference evidence="4 5" key="1">
    <citation type="journal article" date="2017" name="BMC Genomics">
        <title>Whole-genome assembly of Babesia ovata and comparative genomics between closely related pathogens.</title>
        <authorList>
            <person name="Yamagishi J."/>
            <person name="Asada M."/>
            <person name="Hakimi H."/>
            <person name="Tanaka T.Q."/>
            <person name="Sugimoto C."/>
            <person name="Kawazu S."/>
        </authorList>
    </citation>
    <scope>NUCLEOTIDE SEQUENCE [LARGE SCALE GENOMIC DNA]</scope>
    <source>
        <strain evidence="4 5">Miyake</strain>
    </source>
</reference>
<evidence type="ECO:0000256" key="2">
    <source>
        <dbReference type="ARBA" id="ARBA00023043"/>
    </source>
</evidence>
<dbReference type="InterPro" id="IPR046341">
    <property type="entry name" value="SET_dom_sf"/>
</dbReference>
<dbReference type="PANTHER" id="PTHR24198:SF165">
    <property type="entry name" value="ANKYRIN REPEAT-CONTAINING PROTEIN-RELATED"/>
    <property type="match status" value="1"/>
</dbReference>
<dbReference type="PROSITE" id="PS50297">
    <property type="entry name" value="ANK_REP_REGION"/>
    <property type="match status" value="2"/>
</dbReference>
<dbReference type="Gene3D" id="1.10.220.160">
    <property type="match status" value="1"/>
</dbReference>
<evidence type="ECO:0000313" key="4">
    <source>
        <dbReference type="EMBL" id="GBE62470.1"/>
    </source>
</evidence>
<dbReference type="Proteomes" id="UP000236319">
    <property type="component" value="Unassembled WGS sequence"/>
</dbReference>
<dbReference type="GeneID" id="39876240"/>
<accession>A0A2H6KHK5</accession>
<feature type="repeat" description="ANK" evidence="3">
    <location>
        <begin position="937"/>
        <end position="969"/>
    </location>
</feature>
<keyword evidence="5" id="KW-1185">Reference proteome</keyword>